<dbReference type="Proteomes" id="UP000193944">
    <property type="component" value="Unassembled WGS sequence"/>
</dbReference>
<feature type="compositionally biased region" description="Polar residues" evidence="2">
    <location>
        <begin position="27"/>
        <end position="36"/>
    </location>
</feature>
<reference evidence="3 4" key="2">
    <citation type="submission" date="2016-08" db="EMBL/GenBank/DDBJ databases">
        <title>Pervasive Adenine N6-methylation of Active Genes in Fungi.</title>
        <authorList>
            <consortium name="DOE Joint Genome Institute"/>
            <person name="Mondo S.J."/>
            <person name="Dannebaum R.O."/>
            <person name="Kuo R.C."/>
            <person name="Labutti K."/>
            <person name="Haridas S."/>
            <person name="Kuo A."/>
            <person name="Salamov A."/>
            <person name="Ahrendt S.R."/>
            <person name="Lipzen A."/>
            <person name="Sullivan W."/>
            <person name="Andreopoulos W.B."/>
            <person name="Clum A."/>
            <person name="Lindquist E."/>
            <person name="Daum C."/>
            <person name="Ramamoorthy G.K."/>
            <person name="Gryganskyi A."/>
            <person name="Culley D."/>
            <person name="Magnuson J.K."/>
            <person name="James T.Y."/>
            <person name="O'Malley M.A."/>
            <person name="Stajich J.E."/>
            <person name="Spatafora J.W."/>
            <person name="Visel A."/>
            <person name="Grigoriev I.V."/>
        </authorList>
    </citation>
    <scope>NUCLEOTIDE SEQUENCE [LARGE SCALE GENOMIC DNA]</scope>
    <source>
        <strain evidence="3 4">S4</strain>
    </source>
</reference>
<feature type="compositionally biased region" description="Low complexity" evidence="2">
    <location>
        <begin position="11"/>
        <end position="26"/>
    </location>
</feature>
<feature type="compositionally biased region" description="Basic and acidic residues" evidence="2">
    <location>
        <begin position="544"/>
        <end position="553"/>
    </location>
</feature>
<protein>
    <submittedName>
        <fullName evidence="3">Uncharacterized protein</fullName>
    </submittedName>
</protein>
<dbReference type="EMBL" id="MCFG01000008">
    <property type="protein sequence ID" value="ORX87507.1"/>
    <property type="molecule type" value="Genomic_DNA"/>
</dbReference>
<gene>
    <name evidence="3" type="ORF">BCR32DRAFT_264270</name>
</gene>
<accession>A0A1Y1XP34</accession>
<evidence type="ECO:0000313" key="4">
    <source>
        <dbReference type="Proteomes" id="UP000193944"/>
    </source>
</evidence>
<evidence type="ECO:0000313" key="3">
    <source>
        <dbReference type="EMBL" id="ORX87507.1"/>
    </source>
</evidence>
<proteinExistence type="predicted"/>
<feature type="coiled-coil region" evidence="1">
    <location>
        <begin position="157"/>
        <end position="184"/>
    </location>
</feature>
<dbReference type="OrthoDB" id="2143562at2759"/>
<name>A0A1Y1XP34_9FUNG</name>
<reference evidence="3 4" key="1">
    <citation type="submission" date="2016-08" db="EMBL/GenBank/DDBJ databases">
        <title>A Parts List for Fungal Cellulosomes Revealed by Comparative Genomics.</title>
        <authorList>
            <consortium name="DOE Joint Genome Institute"/>
            <person name="Haitjema C.H."/>
            <person name="Gilmore S.P."/>
            <person name="Henske J.K."/>
            <person name="Solomon K.V."/>
            <person name="De Groot R."/>
            <person name="Kuo A."/>
            <person name="Mondo S.J."/>
            <person name="Salamov A.A."/>
            <person name="Labutti K."/>
            <person name="Zhao Z."/>
            <person name="Chiniquy J."/>
            <person name="Barry K."/>
            <person name="Brewer H.M."/>
            <person name="Purvine S.O."/>
            <person name="Wright A.T."/>
            <person name="Boxma B."/>
            <person name="Van Alen T."/>
            <person name="Hackstein J.H."/>
            <person name="Baker S.E."/>
            <person name="Grigoriev I.V."/>
            <person name="O'Malley M.A."/>
        </authorList>
    </citation>
    <scope>NUCLEOTIDE SEQUENCE [LARGE SCALE GENOMIC DNA]</scope>
    <source>
        <strain evidence="3 4">S4</strain>
    </source>
</reference>
<keyword evidence="1" id="KW-0175">Coiled coil</keyword>
<organism evidence="3 4">
    <name type="scientific">Anaeromyces robustus</name>
    <dbReference type="NCBI Taxonomy" id="1754192"/>
    <lineage>
        <taxon>Eukaryota</taxon>
        <taxon>Fungi</taxon>
        <taxon>Fungi incertae sedis</taxon>
        <taxon>Chytridiomycota</taxon>
        <taxon>Chytridiomycota incertae sedis</taxon>
        <taxon>Neocallimastigomycetes</taxon>
        <taxon>Neocallimastigales</taxon>
        <taxon>Neocallimastigaceae</taxon>
        <taxon>Anaeromyces</taxon>
    </lineage>
</organism>
<sequence length="887" mass="104793">MKNEPMKLYKSTKSVNSLNKKSLNNTGSMLESSKWNTETDESTESQSSLKTNNYNRLKLNNKEVENIRCKINLNNIFDKTNEENADSLDSLNDEEISESQCLNIQKSINTYMDRRRSSTLITGMKVNSCNPSLKTSIINDHDPYNSSKSEYRELNNNLNYNTSKEQMKNNKVEYEKQYNSYSTEQINNNKINNLSIINEDNNLLECNPQTYDNDYDDNIMTKDTTEISENKTENDNLFENRKHNIVSSYRQMNLDLNFKNILNASRKLKYNNTLLSFDNKKFCKCCIGINKKIKNNSVVNTNHKCTCVGHVHGEFDLKAVLKNANNIIDNKFYNYNKKKDEQNEIQKDDDIDNIDPYGNSSYIIYANNIYNNSNESSNESIYKRLFNNMFKIDNSVSDIDTQSIEESNNQGEKNFKNKEPTLESNKNLYKETISNEDVNEYQEFLNEEENECLKNIERNYDNMRRVNVLTGDMGKGLLRLNRNPELSEFVNNKKSKKVTIFDVKDEENKDDKIEEGTENEENKTNSISRQDNNKENESNFSIKENSEPPEKRNNSSNYQKIEESVKETKELIDQKKLIDDKVLEKIKNNKFLSKRLLNNKNIFNILTNPIIKISKRKYYYDKNQRNGVLKKRNIGKILYNDFVIKSGPFRNYFSEESHNIFSRNLFSTEINNYLHYPYSRKKYEYSSYNNIFTKRLTYIKYNNKNCKINMKSNDVVRIEKPMKALIKWNDHSFSRIPTISKKVHSFDANKYLFELNDSILMDEEEQIYECCPKKYDSVCYRKNLYKLQKEILNDYIKESTDTISQKYPKIGGWGNVPDVNYQKIKEDIHLEDHDEDESTDEEENKELNMKNIYPKDMTLDEYLRLYEEMLENKLKKPNRNLLKSHVK</sequence>
<comment type="caution">
    <text evidence="3">The sequence shown here is derived from an EMBL/GenBank/DDBJ whole genome shotgun (WGS) entry which is preliminary data.</text>
</comment>
<evidence type="ECO:0000256" key="1">
    <source>
        <dbReference type="SAM" id="Coils"/>
    </source>
</evidence>
<feature type="region of interest" description="Disordered" evidence="2">
    <location>
        <begin position="507"/>
        <end position="558"/>
    </location>
</feature>
<dbReference type="AlphaFoldDB" id="A0A1Y1XP34"/>
<feature type="compositionally biased region" description="Basic and acidic residues" evidence="2">
    <location>
        <begin position="507"/>
        <end position="523"/>
    </location>
</feature>
<evidence type="ECO:0000256" key="2">
    <source>
        <dbReference type="SAM" id="MobiDB-lite"/>
    </source>
</evidence>
<keyword evidence="4" id="KW-1185">Reference proteome</keyword>
<feature type="region of interest" description="Disordered" evidence="2">
    <location>
        <begin position="1"/>
        <end position="49"/>
    </location>
</feature>